<dbReference type="OrthoDB" id="9794382at2"/>
<dbReference type="Gene3D" id="2.60.40.10">
    <property type="entry name" value="Immunoglobulins"/>
    <property type="match status" value="1"/>
</dbReference>
<feature type="compositionally biased region" description="Pro residues" evidence="1">
    <location>
        <begin position="10"/>
        <end position="21"/>
    </location>
</feature>
<dbReference type="GO" id="GO:0005829">
    <property type="term" value="C:cytosol"/>
    <property type="evidence" value="ECO:0007669"/>
    <property type="project" value="TreeGrafter"/>
</dbReference>
<accession>A0A5C1AE63</accession>
<dbReference type="Pfam" id="PF01345">
    <property type="entry name" value="DUF11"/>
    <property type="match status" value="1"/>
</dbReference>
<keyword evidence="4" id="KW-1185">Reference proteome</keyword>
<dbReference type="Gene3D" id="2.30.30.40">
    <property type="entry name" value="SH3 Domains"/>
    <property type="match status" value="1"/>
</dbReference>
<reference evidence="4" key="1">
    <citation type="submission" date="2019-08" db="EMBL/GenBank/DDBJ databases">
        <title>Limnoglobus roseus gen. nov., sp. nov., a novel freshwater planctomycete with a giant genome from the family Gemmataceae.</title>
        <authorList>
            <person name="Kulichevskaya I.S."/>
            <person name="Naumoff D.G."/>
            <person name="Miroshnikov K."/>
            <person name="Ivanova A."/>
            <person name="Philippov D.A."/>
            <person name="Hakobyan A."/>
            <person name="Rijpstra I.C."/>
            <person name="Sinninghe Damste J.S."/>
            <person name="Liesack W."/>
            <person name="Dedysh S.N."/>
        </authorList>
    </citation>
    <scope>NUCLEOTIDE SEQUENCE [LARGE SCALE GENOMIC DNA]</scope>
    <source>
        <strain evidence="4">PX52</strain>
    </source>
</reference>
<dbReference type="InterPro" id="IPR001434">
    <property type="entry name" value="OmcB-like_DUF11"/>
</dbReference>
<dbReference type="Pfam" id="PF01584">
    <property type="entry name" value="CheW"/>
    <property type="match status" value="1"/>
</dbReference>
<dbReference type="GO" id="GO:0007165">
    <property type="term" value="P:signal transduction"/>
    <property type="evidence" value="ECO:0007669"/>
    <property type="project" value="InterPro"/>
</dbReference>
<evidence type="ECO:0000313" key="4">
    <source>
        <dbReference type="Proteomes" id="UP000324974"/>
    </source>
</evidence>
<evidence type="ECO:0000256" key="1">
    <source>
        <dbReference type="SAM" id="MobiDB-lite"/>
    </source>
</evidence>
<organism evidence="3 4">
    <name type="scientific">Limnoglobus roseus</name>
    <dbReference type="NCBI Taxonomy" id="2598579"/>
    <lineage>
        <taxon>Bacteria</taxon>
        <taxon>Pseudomonadati</taxon>
        <taxon>Planctomycetota</taxon>
        <taxon>Planctomycetia</taxon>
        <taxon>Gemmatales</taxon>
        <taxon>Gemmataceae</taxon>
        <taxon>Limnoglobus</taxon>
    </lineage>
</organism>
<dbReference type="PROSITE" id="PS50851">
    <property type="entry name" value="CHEW"/>
    <property type="match status" value="1"/>
</dbReference>
<dbReference type="EMBL" id="CP042425">
    <property type="protein sequence ID" value="QEL15414.1"/>
    <property type="molecule type" value="Genomic_DNA"/>
</dbReference>
<dbReference type="InterPro" id="IPR036061">
    <property type="entry name" value="CheW-like_dom_sf"/>
</dbReference>
<dbReference type="SMART" id="SM00260">
    <property type="entry name" value="CheW"/>
    <property type="match status" value="1"/>
</dbReference>
<protein>
    <submittedName>
        <fullName evidence="3">Chemotaxis protein CheW</fullName>
    </submittedName>
</protein>
<dbReference type="InterPro" id="IPR013783">
    <property type="entry name" value="Ig-like_fold"/>
</dbReference>
<dbReference type="AlphaFoldDB" id="A0A5C1AE63"/>
<dbReference type="Gene3D" id="2.40.50.180">
    <property type="entry name" value="CheA-289, Domain 4"/>
    <property type="match status" value="1"/>
</dbReference>
<dbReference type="InterPro" id="IPR039315">
    <property type="entry name" value="CheW"/>
</dbReference>
<sequence length="705" mass="75642">MTDGDDATVPPFPFGDLPPLPDAVGEGDQFPAAAADELPSWLAMGGFPLPDLTPAPDPLPEPLPEPPVSVASIPYWPNMGLDESSDDVNAVMFRPRRPRADDTLSDSRPDEIEFPVNPSTVDQVSPTERMPTDAPEQPRPVEDDDDDLPLPPPFSARLSEFSPFMLPKPDPEPLPPEESPALTRTPPPAAQLDIPPVSAIWRTRRVSIMPRLEDEDTVSVFRIVVRDEAGRGYPNCKVTFQLPAGLKQVQASRKPSAKRGTLHWHLGPLGPDDAVPLSVKLPVALIGPELAVTPRIFEVAYQPLPGARLVGELASPSVVSVDQPFTITLRVSNVGELPTSDVTLRVLDRSHGGPPVLVEAPPIAPGDAVTLTAELEAKAAGRHDWIATVESSGSESSESIFATEAVGTKLAVELKHESMMRVDDEQEVTLVITNSSPIPVRGVTAMLTMPEELTFASAPGGEFDRALNLIGWLVGDLAPNESRAVAARLRGFAPGLVAIQARAEAMTGAAVVTTSNLFVEVDARSTSSTLDKLLAAIQDAIPDDDEPEVVRERVPEVGSRYVVFELGHTPYAVRIENVREVVRSTKITPVPGMPDWLPGVANVRGDILSLVDLPRFLNVDDGESPRRGVLVAQSDDGQLVIGLLVNTVVGIRRLPPSRPLEHDLLGDGSLAEYLDGVAELNGKLVPILDLNALFTSSELNAFQMS</sequence>
<dbReference type="InterPro" id="IPR002545">
    <property type="entry name" value="CheW-lke_dom"/>
</dbReference>
<feature type="compositionally biased region" description="Basic and acidic residues" evidence="1">
    <location>
        <begin position="98"/>
        <end position="111"/>
    </location>
</feature>
<dbReference type="SUPFAM" id="SSF50341">
    <property type="entry name" value="CheW-like"/>
    <property type="match status" value="1"/>
</dbReference>
<feature type="region of interest" description="Disordered" evidence="1">
    <location>
        <begin position="80"/>
        <end position="193"/>
    </location>
</feature>
<gene>
    <name evidence="3" type="ORF">PX52LOC_02333</name>
</gene>
<dbReference type="GO" id="GO:0006935">
    <property type="term" value="P:chemotaxis"/>
    <property type="evidence" value="ECO:0007669"/>
    <property type="project" value="InterPro"/>
</dbReference>
<evidence type="ECO:0000259" key="2">
    <source>
        <dbReference type="PROSITE" id="PS50851"/>
    </source>
</evidence>
<dbReference type="KEGG" id="lrs:PX52LOC_02333"/>
<feature type="compositionally biased region" description="Pro residues" evidence="1">
    <location>
        <begin position="166"/>
        <end position="178"/>
    </location>
</feature>
<dbReference type="RefSeq" id="WP_149110234.1">
    <property type="nucleotide sequence ID" value="NZ_CP042425.1"/>
</dbReference>
<dbReference type="PANTHER" id="PTHR22617:SF43">
    <property type="entry name" value="PROTEIN PILI"/>
    <property type="match status" value="1"/>
</dbReference>
<dbReference type="PANTHER" id="PTHR22617">
    <property type="entry name" value="CHEMOTAXIS SENSOR HISTIDINE KINASE-RELATED"/>
    <property type="match status" value="1"/>
</dbReference>
<feature type="compositionally biased region" description="Polar residues" evidence="1">
    <location>
        <begin position="117"/>
        <end position="126"/>
    </location>
</feature>
<evidence type="ECO:0000313" key="3">
    <source>
        <dbReference type="EMBL" id="QEL15414.1"/>
    </source>
</evidence>
<proteinExistence type="predicted"/>
<name>A0A5C1AE63_9BACT</name>
<feature type="domain" description="CheW-like" evidence="2">
    <location>
        <begin position="558"/>
        <end position="699"/>
    </location>
</feature>
<feature type="region of interest" description="Disordered" evidence="1">
    <location>
        <begin position="1"/>
        <end position="35"/>
    </location>
</feature>
<dbReference type="Proteomes" id="UP000324974">
    <property type="component" value="Chromosome"/>
</dbReference>